<dbReference type="InterPro" id="IPR027417">
    <property type="entry name" value="P-loop_NTPase"/>
</dbReference>
<sequence length="599" mass="66684">MKRKWRFESWLMSRSSRSARKRATESAAFAGSCVIISRLLQRTSNFHLVNRSRWRRSRRTYRSLNVIGAQCRPRPNYKRFGHCAGRPSRQPRWKSMEIGVAMSDSLESARELIAAARERYQGDAAALTILNELNDRLDQPLRVALVGSVKAGKSTLLNGLLGERLAPTDSRESTRVVTWYHYGKTPTVRARLANGKSVPLPARRDRDRHELDLNDLALQDYDRLDVTWPAPGIQGITLIDTPGIASISQDVSNETNRFLLPEQGASGADAVVYLLRSLHESDIRYLQALDARTRHGNAAIGSIAVLSRADELGSGRLTAMVSINQAVERLRKHPDLQGVCETIVPLAGLMGMGAMTLRQADYAVLRQLAALAPEDTNRLLVSAELFITAKGDSLPSERTRVELVDRFGMYGIRIAIAVIRGGINDASDLAAELLRRSGLDELRRVIDVHFTQRQSELKAHSIVHALHRLLRQKPVPGSEELLVRADEHMSRTHTFTEMQLLGRIAGQQVKLGASLVNELERLIGGHGADTATRLGFEEPQDNEIMLASAVEHLQRWRGLLDNPLLDRPTLLACRVAERSCENIIVALNNEQQVAVMPRG</sequence>
<evidence type="ECO:0000256" key="5">
    <source>
        <dbReference type="ARBA" id="ARBA00023136"/>
    </source>
</evidence>
<comment type="caution">
    <text evidence="7">The sequence shown here is derived from an EMBL/GenBank/DDBJ whole genome shotgun (WGS) entry which is preliminary data.</text>
</comment>
<keyword evidence="2" id="KW-0547">Nucleotide-binding</keyword>
<keyword evidence="4" id="KW-0342">GTP-binding</keyword>
<organism evidence="7 8">
    <name type="scientific">Gulosibacter chungangensis</name>
    <dbReference type="NCBI Taxonomy" id="979746"/>
    <lineage>
        <taxon>Bacteria</taxon>
        <taxon>Bacillati</taxon>
        <taxon>Actinomycetota</taxon>
        <taxon>Actinomycetes</taxon>
        <taxon>Micrococcales</taxon>
        <taxon>Microbacteriaceae</taxon>
        <taxon>Gulosibacter</taxon>
    </lineage>
</organism>
<dbReference type="PANTHER" id="PTHR10465">
    <property type="entry name" value="TRANSMEMBRANE GTPASE FZO1"/>
    <property type="match status" value="1"/>
</dbReference>
<proteinExistence type="predicted"/>
<dbReference type="EMBL" id="WBKB01000004">
    <property type="protein sequence ID" value="KAB1643104.1"/>
    <property type="molecule type" value="Genomic_DNA"/>
</dbReference>
<dbReference type="Pfam" id="PF00350">
    <property type="entry name" value="Dynamin_N"/>
    <property type="match status" value="1"/>
</dbReference>
<feature type="domain" description="Dynamin N-terminal" evidence="6">
    <location>
        <begin position="143"/>
        <end position="261"/>
    </location>
</feature>
<dbReference type="Proteomes" id="UP000433493">
    <property type="component" value="Unassembled WGS sequence"/>
</dbReference>
<comment type="subcellular location">
    <subcellularLocation>
        <location evidence="1">Membrane</location>
    </subcellularLocation>
</comment>
<keyword evidence="5" id="KW-0472">Membrane</keyword>
<dbReference type="PRINTS" id="PR00195">
    <property type="entry name" value="DYNAMIN"/>
</dbReference>
<gene>
    <name evidence="7" type="ORF">F8O05_07610</name>
</gene>
<accession>A0A7J5BAQ5</accession>
<dbReference type="PANTHER" id="PTHR10465:SF0">
    <property type="entry name" value="SARCALUMENIN"/>
    <property type="match status" value="1"/>
</dbReference>
<dbReference type="InterPro" id="IPR027094">
    <property type="entry name" value="Mitofusin_fam"/>
</dbReference>
<evidence type="ECO:0000313" key="8">
    <source>
        <dbReference type="Proteomes" id="UP000433493"/>
    </source>
</evidence>
<dbReference type="OrthoDB" id="4379468at2"/>
<dbReference type="GO" id="GO:0003924">
    <property type="term" value="F:GTPase activity"/>
    <property type="evidence" value="ECO:0007669"/>
    <property type="project" value="InterPro"/>
</dbReference>
<protein>
    <recommendedName>
        <fullName evidence="6">Dynamin N-terminal domain-containing protein</fullName>
    </recommendedName>
</protein>
<evidence type="ECO:0000256" key="3">
    <source>
        <dbReference type="ARBA" id="ARBA00022801"/>
    </source>
</evidence>
<evidence type="ECO:0000256" key="4">
    <source>
        <dbReference type="ARBA" id="ARBA00023134"/>
    </source>
</evidence>
<dbReference type="SUPFAM" id="SSF52540">
    <property type="entry name" value="P-loop containing nucleoside triphosphate hydrolases"/>
    <property type="match status" value="1"/>
</dbReference>
<evidence type="ECO:0000256" key="1">
    <source>
        <dbReference type="ARBA" id="ARBA00004370"/>
    </source>
</evidence>
<keyword evidence="8" id="KW-1185">Reference proteome</keyword>
<dbReference type="InterPro" id="IPR045063">
    <property type="entry name" value="Dynamin_N"/>
</dbReference>
<dbReference type="Gene3D" id="3.40.50.300">
    <property type="entry name" value="P-loop containing nucleotide triphosphate hydrolases"/>
    <property type="match status" value="1"/>
</dbReference>
<dbReference type="GO" id="GO:0005525">
    <property type="term" value="F:GTP binding"/>
    <property type="evidence" value="ECO:0007669"/>
    <property type="project" value="UniProtKB-KW"/>
</dbReference>
<evidence type="ECO:0000313" key="7">
    <source>
        <dbReference type="EMBL" id="KAB1643104.1"/>
    </source>
</evidence>
<evidence type="ECO:0000259" key="6">
    <source>
        <dbReference type="Pfam" id="PF00350"/>
    </source>
</evidence>
<keyword evidence="3" id="KW-0378">Hydrolase</keyword>
<name>A0A7J5BAQ5_9MICO</name>
<dbReference type="InterPro" id="IPR022812">
    <property type="entry name" value="Dynamin"/>
</dbReference>
<reference evidence="7 8" key="1">
    <citation type="submission" date="2019-09" db="EMBL/GenBank/DDBJ databases">
        <title>Phylogeny of genus Pseudoclavibacter and closely related genus.</title>
        <authorList>
            <person name="Li Y."/>
        </authorList>
    </citation>
    <scope>NUCLEOTIDE SEQUENCE [LARGE SCALE GENOMIC DNA]</scope>
    <source>
        <strain evidence="7 8">KCTC 13959</strain>
    </source>
</reference>
<evidence type="ECO:0000256" key="2">
    <source>
        <dbReference type="ARBA" id="ARBA00022741"/>
    </source>
</evidence>
<dbReference type="GO" id="GO:0016020">
    <property type="term" value="C:membrane"/>
    <property type="evidence" value="ECO:0007669"/>
    <property type="project" value="UniProtKB-SubCell"/>
</dbReference>
<dbReference type="AlphaFoldDB" id="A0A7J5BAQ5"/>